<dbReference type="SUPFAM" id="SSF54791">
    <property type="entry name" value="Eukaryotic type KH-domain (KH-domain type I)"/>
    <property type="match status" value="1"/>
</dbReference>
<proteinExistence type="predicted"/>
<evidence type="ECO:0000256" key="1">
    <source>
        <dbReference type="PROSITE-ProRule" id="PRU00117"/>
    </source>
</evidence>
<dbReference type="InterPro" id="IPR004088">
    <property type="entry name" value="KH_dom_type_1"/>
</dbReference>
<dbReference type="EMBL" id="OOIL02006662">
    <property type="protein sequence ID" value="VFQ99584.1"/>
    <property type="molecule type" value="Genomic_DNA"/>
</dbReference>
<evidence type="ECO:0000313" key="3">
    <source>
        <dbReference type="EMBL" id="VFQ99584.1"/>
    </source>
</evidence>
<name>A0A484NID6_9ASTE</name>
<dbReference type="Gene3D" id="3.30.1370.10">
    <property type="entry name" value="K Homology domain, type 1"/>
    <property type="match status" value="1"/>
</dbReference>
<reference evidence="3 4" key="1">
    <citation type="submission" date="2018-04" db="EMBL/GenBank/DDBJ databases">
        <authorList>
            <person name="Vogel A."/>
        </authorList>
    </citation>
    <scope>NUCLEOTIDE SEQUENCE [LARGE SCALE GENOMIC DNA]</scope>
</reference>
<dbReference type="AlphaFoldDB" id="A0A484NID6"/>
<dbReference type="PROSITE" id="PS50084">
    <property type="entry name" value="KH_TYPE_1"/>
    <property type="match status" value="1"/>
</dbReference>
<dbReference type="Pfam" id="PF00013">
    <property type="entry name" value="KH_1"/>
    <property type="match status" value="1"/>
</dbReference>
<dbReference type="InterPro" id="IPR036612">
    <property type="entry name" value="KH_dom_type_1_sf"/>
</dbReference>
<evidence type="ECO:0000313" key="4">
    <source>
        <dbReference type="Proteomes" id="UP000595140"/>
    </source>
</evidence>
<sequence length="218" mass="24807">MVSAKKDSRRSTVHAVEVFREIYYLFYPVLRIFEGKRLIRLLVPAAHTKRLIALHTIRSPSSKLAIYLTDNVSFLSSGDVIVEVQEDQSMDENEIMESVFSDLGELTVDESMVSEIKATVRASQLNPLSYIDYIIGKDGSNIDNIRESIPASVFIRIFTLKEVTISIVGETRHEVEVAATVMEDLIPKHLKKDGKPVLMHWCTHLQMMREMVGLIFRP</sequence>
<accession>A0A484NID6</accession>
<protein>
    <recommendedName>
        <fullName evidence="2">K Homology domain-containing protein</fullName>
    </recommendedName>
</protein>
<feature type="domain" description="K Homology" evidence="2">
    <location>
        <begin position="127"/>
        <end position="182"/>
    </location>
</feature>
<dbReference type="GO" id="GO:0003723">
    <property type="term" value="F:RNA binding"/>
    <property type="evidence" value="ECO:0007669"/>
    <property type="project" value="UniProtKB-UniRule"/>
</dbReference>
<gene>
    <name evidence="3" type="ORF">CCAM_LOCUS41360</name>
</gene>
<organism evidence="3 4">
    <name type="scientific">Cuscuta campestris</name>
    <dbReference type="NCBI Taxonomy" id="132261"/>
    <lineage>
        <taxon>Eukaryota</taxon>
        <taxon>Viridiplantae</taxon>
        <taxon>Streptophyta</taxon>
        <taxon>Embryophyta</taxon>
        <taxon>Tracheophyta</taxon>
        <taxon>Spermatophyta</taxon>
        <taxon>Magnoliopsida</taxon>
        <taxon>eudicotyledons</taxon>
        <taxon>Gunneridae</taxon>
        <taxon>Pentapetalae</taxon>
        <taxon>asterids</taxon>
        <taxon>lamiids</taxon>
        <taxon>Solanales</taxon>
        <taxon>Convolvulaceae</taxon>
        <taxon>Cuscuteae</taxon>
        <taxon>Cuscuta</taxon>
        <taxon>Cuscuta subgen. Grammica</taxon>
        <taxon>Cuscuta sect. Cleistogrammica</taxon>
    </lineage>
</organism>
<keyword evidence="1" id="KW-0694">RNA-binding</keyword>
<evidence type="ECO:0000259" key="2">
    <source>
        <dbReference type="Pfam" id="PF00013"/>
    </source>
</evidence>
<keyword evidence="4" id="KW-1185">Reference proteome</keyword>
<dbReference type="Proteomes" id="UP000595140">
    <property type="component" value="Unassembled WGS sequence"/>
</dbReference>